<dbReference type="Proteomes" id="UP001151752">
    <property type="component" value="Chromosome 5"/>
</dbReference>
<organism evidence="1 2">
    <name type="scientific">Salix koriyanagi</name>
    <dbReference type="NCBI Taxonomy" id="2511006"/>
    <lineage>
        <taxon>Eukaryota</taxon>
        <taxon>Viridiplantae</taxon>
        <taxon>Streptophyta</taxon>
        <taxon>Embryophyta</taxon>
        <taxon>Tracheophyta</taxon>
        <taxon>Spermatophyta</taxon>
        <taxon>Magnoliopsida</taxon>
        <taxon>eudicotyledons</taxon>
        <taxon>Gunneridae</taxon>
        <taxon>Pentapetalae</taxon>
        <taxon>rosids</taxon>
        <taxon>fabids</taxon>
        <taxon>Malpighiales</taxon>
        <taxon>Salicaceae</taxon>
        <taxon>Saliceae</taxon>
        <taxon>Salix</taxon>
    </lineage>
</organism>
<sequence>MVTCRAIQTGATGTHPEPHSFASSLYRHTLFLPAKKWKRRNHSSERMQERQIEEALLFLELPGDSKSKKNRQTNPSTKCCHSCIPSPI</sequence>
<accession>A0A9Q0P452</accession>
<comment type="caution">
    <text evidence="1">The sequence shown here is derived from an EMBL/GenBank/DDBJ whole genome shotgun (WGS) entry which is preliminary data.</text>
</comment>
<evidence type="ECO:0000313" key="2">
    <source>
        <dbReference type="Proteomes" id="UP001151752"/>
    </source>
</evidence>
<dbReference type="AlphaFoldDB" id="A0A9Q0P452"/>
<keyword evidence="2" id="KW-1185">Reference proteome</keyword>
<reference evidence="1" key="1">
    <citation type="submission" date="2022-11" db="EMBL/GenBank/DDBJ databases">
        <authorList>
            <person name="Hyden B.L."/>
            <person name="Feng K."/>
            <person name="Yates T."/>
            <person name="Jawdy S."/>
            <person name="Smart L.B."/>
            <person name="Muchero W."/>
        </authorList>
    </citation>
    <scope>NUCLEOTIDE SEQUENCE</scope>
    <source>
        <tissue evidence="1">Shoot tip</tissue>
    </source>
</reference>
<protein>
    <submittedName>
        <fullName evidence="1">Uncharacterized protein</fullName>
    </submittedName>
</protein>
<evidence type="ECO:0000313" key="1">
    <source>
        <dbReference type="EMBL" id="KAJ6681312.1"/>
    </source>
</evidence>
<gene>
    <name evidence="1" type="ORF">OIU74_019737</name>
</gene>
<dbReference type="EMBL" id="JAPFFM010000020">
    <property type="protein sequence ID" value="KAJ6681312.1"/>
    <property type="molecule type" value="Genomic_DNA"/>
</dbReference>
<name>A0A9Q0P452_9ROSI</name>
<reference evidence="1" key="2">
    <citation type="journal article" date="2023" name="Int. J. Mol. Sci.">
        <title>De Novo Assembly and Annotation of 11 Diverse Shrub Willow (Salix) Genomes Reveals Novel Gene Organization in Sex-Linked Regions.</title>
        <authorList>
            <person name="Hyden B."/>
            <person name="Feng K."/>
            <person name="Yates T.B."/>
            <person name="Jawdy S."/>
            <person name="Cereghino C."/>
            <person name="Smart L.B."/>
            <person name="Muchero W."/>
        </authorList>
    </citation>
    <scope>NUCLEOTIDE SEQUENCE</scope>
    <source>
        <tissue evidence="1">Shoot tip</tissue>
    </source>
</reference>
<proteinExistence type="predicted"/>